<dbReference type="EMBL" id="MNCJ02000328">
    <property type="protein sequence ID" value="KAF5774077.1"/>
    <property type="molecule type" value="Genomic_DNA"/>
</dbReference>
<dbReference type="Gramene" id="mRNA:HanXRQr2_Chr13g0596121">
    <property type="protein sequence ID" value="CDS:HanXRQr2_Chr13g0596121.1"/>
    <property type="gene ID" value="HanXRQr2_Chr13g0596121"/>
</dbReference>
<reference evidence="1" key="2">
    <citation type="submission" date="2020-06" db="EMBL/GenBank/DDBJ databases">
        <title>Helianthus annuus Genome sequencing and assembly Release 2.</title>
        <authorList>
            <person name="Gouzy J."/>
            <person name="Langlade N."/>
            <person name="Munos S."/>
        </authorList>
    </citation>
    <scope>NUCLEOTIDE SEQUENCE</scope>
    <source>
        <tissue evidence="1">Leaves</tissue>
    </source>
</reference>
<comment type="caution">
    <text evidence="1">The sequence shown here is derived from an EMBL/GenBank/DDBJ whole genome shotgun (WGS) entry which is preliminary data.</text>
</comment>
<protein>
    <submittedName>
        <fullName evidence="1">Uncharacterized protein</fullName>
    </submittedName>
</protein>
<accession>A0A9K3EIX6</accession>
<reference evidence="1" key="1">
    <citation type="journal article" date="2017" name="Nature">
        <title>The sunflower genome provides insights into oil metabolism, flowering and Asterid evolution.</title>
        <authorList>
            <person name="Badouin H."/>
            <person name="Gouzy J."/>
            <person name="Grassa C.J."/>
            <person name="Murat F."/>
            <person name="Staton S.E."/>
            <person name="Cottret L."/>
            <person name="Lelandais-Briere C."/>
            <person name="Owens G.L."/>
            <person name="Carrere S."/>
            <person name="Mayjonade B."/>
            <person name="Legrand L."/>
            <person name="Gill N."/>
            <person name="Kane N.C."/>
            <person name="Bowers J.E."/>
            <person name="Hubner S."/>
            <person name="Bellec A."/>
            <person name="Berard A."/>
            <person name="Berges H."/>
            <person name="Blanchet N."/>
            <person name="Boniface M.C."/>
            <person name="Brunel D."/>
            <person name="Catrice O."/>
            <person name="Chaidir N."/>
            <person name="Claudel C."/>
            <person name="Donnadieu C."/>
            <person name="Faraut T."/>
            <person name="Fievet G."/>
            <person name="Helmstetter N."/>
            <person name="King M."/>
            <person name="Knapp S.J."/>
            <person name="Lai Z."/>
            <person name="Le Paslier M.C."/>
            <person name="Lippi Y."/>
            <person name="Lorenzon L."/>
            <person name="Mandel J.R."/>
            <person name="Marage G."/>
            <person name="Marchand G."/>
            <person name="Marquand E."/>
            <person name="Bret-Mestries E."/>
            <person name="Morien E."/>
            <person name="Nambeesan S."/>
            <person name="Nguyen T."/>
            <person name="Pegot-Espagnet P."/>
            <person name="Pouilly N."/>
            <person name="Raftis F."/>
            <person name="Sallet E."/>
            <person name="Schiex T."/>
            <person name="Thomas J."/>
            <person name="Vandecasteele C."/>
            <person name="Vares D."/>
            <person name="Vear F."/>
            <person name="Vautrin S."/>
            <person name="Crespi M."/>
            <person name="Mangin B."/>
            <person name="Burke J.M."/>
            <person name="Salse J."/>
            <person name="Munos S."/>
            <person name="Vincourt P."/>
            <person name="Rieseberg L.H."/>
            <person name="Langlade N.B."/>
        </authorList>
    </citation>
    <scope>NUCLEOTIDE SEQUENCE</scope>
    <source>
        <tissue evidence="1">Leaves</tissue>
    </source>
</reference>
<name>A0A9K3EIX6_HELAN</name>
<proteinExistence type="predicted"/>
<dbReference type="Proteomes" id="UP000215914">
    <property type="component" value="Unassembled WGS sequence"/>
</dbReference>
<evidence type="ECO:0000313" key="2">
    <source>
        <dbReference type="Proteomes" id="UP000215914"/>
    </source>
</evidence>
<keyword evidence="2" id="KW-1185">Reference proteome</keyword>
<evidence type="ECO:0000313" key="1">
    <source>
        <dbReference type="EMBL" id="KAF5774077.1"/>
    </source>
</evidence>
<gene>
    <name evidence="1" type="ORF">HanXRQr2_Chr13g0596121</name>
</gene>
<dbReference type="AlphaFoldDB" id="A0A9K3EIX6"/>
<organism evidence="1 2">
    <name type="scientific">Helianthus annuus</name>
    <name type="common">Common sunflower</name>
    <dbReference type="NCBI Taxonomy" id="4232"/>
    <lineage>
        <taxon>Eukaryota</taxon>
        <taxon>Viridiplantae</taxon>
        <taxon>Streptophyta</taxon>
        <taxon>Embryophyta</taxon>
        <taxon>Tracheophyta</taxon>
        <taxon>Spermatophyta</taxon>
        <taxon>Magnoliopsida</taxon>
        <taxon>eudicotyledons</taxon>
        <taxon>Gunneridae</taxon>
        <taxon>Pentapetalae</taxon>
        <taxon>asterids</taxon>
        <taxon>campanulids</taxon>
        <taxon>Asterales</taxon>
        <taxon>Asteraceae</taxon>
        <taxon>Asteroideae</taxon>
        <taxon>Heliantheae alliance</taxon>
        <taxon>Heliantheae</taxon>
        <taxon>Helianthus</taxon>
    </lineage>
</organism>
<sequence>MNPGIKPVRFLLLSCSPTTQLCRQWTSGHVHGDVVEFQFVKDGGFPHVLLRLSKVVCSEVENVCDVTVMVRRRMMEIRWRCGGGGGGGGDVIFRWWFWVNGRTCFCFVCVMSW</sequence>